<dbReference type="PANTHER" id="PTHR40661:SF3">
    <property type="entry name" value="FELS-1 PROPHAGE TRANSCRIPTIONAL REGULATOR"/>
    <property type="match status" value="1"/>
</dbReference>
<dbReference type="Pfam" id="PF00717">
    <property type="entry name" value="Peptidase_S24"/>
    <property type="match status" value="1"/>
</dbReference>
<organism evidence="5 6">
    <name type="scientific">Metapseudomonas otitidis</name>
    <dbReference type="NCBI Taxonomy" id="319939"/>
    <lineage>
        <taxon>Bacteria</taxon>
        <taxon>Pseudomonadati</taxon>
        <taxon>Pseudomonadota</taxon>
        <taxon>Gammaproteobacteria</taxon>
        <taxon>Pseudomonadales</taxon>
        <taxon>Pseudomonadaceae</taxon>
        <taxon>Metapseudomonas</taxon>
    </lineage>
</organism>
<dbReference type="PROSITE" id="PS50943">
    <property type="entry name" value="HTH_CROC1"/>
    <property type="match status" value="1"/>
</dbReference>
<dbReference type="Pfam" id="PF01381">
    <property type="entry name" value="HTH_3"/>
    <property type="match status" value="1"/>
</dbReference>
<dbReference type="EMBL" id="WTFN01000027">
    <property type="protein sequence ID" value="MWK56933.1"/>
    <property type="molecule type" value="Genomic_DNA"/>
</dbReference>
<dbReference type="GO" id="GO:0003677">
    <property type="term" value="F:DNA binding"/>
    <property type="evidence" value="ECO:0007669"/>
    <property type="project" value="UniProtKB-KW"/>
</dbReference>
<accession>A0A7X3H7P9</accession>
<evidence type="ECO:0000256" key="1">
    <source>
        <dbReference type="ARBA" id="ARBA00023015"/>
    </source>
</evidence>
<keyword evidence="2" id="KW-0238">DNA-binding</keyword>
<dbReference type="SUPFAM" id="SSF47413">
    <property type="entry name" value="lambda repressor-like DNA-binding domains"/>
    <property type="match status" value="1"/>
</dbReference>
<keyword evidence="3" id="KW-0804">Transcription</keyword>
<evidence type="ECO:0000259" key="4">
    <source>
        <dbReference type="PROSITE" id="PS50943"/>
    </source>
</evidence>
<dbReference type="CDD" id="cd06529">
    <property type="entry name" value="S24_LexA-like"/>
    <property type="match status" value="1"/>
</dbReference>
<protein>
    <submittedName>
        <fullName evidence="5">Helix-turn-helix domain-containing protein</fullName>
    </submittedName>
</protein>
<name>A0A7X3H7P9_9GAMM</name>
<sequence>MHMTIDKILARLMAAKSLKQIELAQATQVNQSTISRILKPNGPKGIKEPTDKQVRPLAEFFGVTTDQLRGFVPIASEILGQPSGTPEAQPAEADAASASPTAAELVKAMLESKAAKALSPEARDRLRRAAEAESEPGSNVITADFSRATRLAAGDVLIPQYDVRAAMGSGQVPAEYREFVRNVVVDKLQLDDLGLKYTSVNNLKIISGWGQSMLGTIEDKSPVIVDVGVTEFIEEGVYVFTWLNHLFIKRVQLFDAEHYMLVSDNKSFDPQKARMEDVHFQGKVLGVWNFRRL</sequence>
<dbReference type="Proteomes" id="UP000461288">
    <property type="component" value="Unassembled WGS sequence"/>
</dbReference>
<dbReference type="Gene3D" id="1.10.260.40">
    <property type="entry name" value="lambda repressor-like DNA-binding domains"/>
    <property type="match status" value="1"/>
</dbReference>
<reference evidence="5 6" key="1">
    <citation type="submission" date="2019-12" db="EMBL/GenBank/DDBJ databases">
        <title>Draft genome sequence of Pseudomonas otitidis recovered from a chicken carcass.</title>
        <authorList>
            <person name="Vieira T.R."/>
            <person name="Oliviera E.F.C."/>
            <person name="Silva N.M.V."/>
            <person name="Sambrano G.E."/>
            <person name="Cibulski S.P."/>
            <person name="Cardoso M.R.I."/>
        </authorList>
    </citation>
    <scope>NUCLEOTIDE SEQUENCE [LARGE SCALE GENOMIC DNA]</scope>
    <source>
        <strain evidence="5 6">25_K</strain>
    </source>
</reference>
<dbReference type="InterPro" id="IPR039418">
    <property type="entry name" value="LexA-like"/>
</dbReference>
<dbReference type="SMART" id="SM00530">
    <property type="entry name" value="HTH_XRE"/>
    <property type="match status" value="1"/>
</dbReference>
<dbReference type="SUPFAM" id="SSF51306">
    <property type="entry name" value="LexA/Signal peptidase"/>
    <property type="match status" value="1"/>
</dbReference>
<evidence type="ECO:0000313" key="6">
    <source>
        <dbReference type="Proteomes" id="UP000461288"/>
    </source>
</evidence>
<gene>
    <name evidence="5" type="ORF">GO594_13180</name>
</gene>
<dbReference type="RefSeq" id="WP_160481050.1">
    <property type="nucleotide sequence ID" value="NZ_JAMYBQ010000013.1"/>
</dbReference>
<dbReference type="InterPro" id="IPR001387">
    <property type="entry name" value="Cro/C1-type_HTH"/>
</dbReference>
<dbReference type="InterPro" id="IPR036286">
    <property type="entry name" value="LexA/Signal_pep-like_sf"/>
</dbReference>
<keyword evidence="1" id="KW-0805">Transcription regulation</keyword>
<comment type="caution">
    <text evidence="5">The sequence shown here is derived from an EMBL/GenBank/DDBJ whole genome shotgun (WGS) entry which is preliminary data.</text>
</comment>
<dbReference type="PANTHER" id="PTHR40661">
    <property type="match status" value="1"/>
</dbReference>
<dbReference type="AlphaFoldDB" id="A0A7X3H7P9"/>
<feature type="domain" description="HTH cro/C1-type" evidence="4">
    <location>
        <begin position="9"/>
        <end position="68"/>
    </location>
</feature>
<evidence type="ECO:0000256" key="3">
    <source>
        <dbReference type="ARBA" id="ARBA00023163"/>
    </source>
</evidence>
<dbReference type="Gene3D" id="2.10.109.10">
    <property type="entry name" value="Umud Fragment, subunit A"/>
    <property type="match status" value="1"/>
</dbReference>
<proteinExistence type="predicted"/>
<dbReference type="InterPro" id="IPR010982">
    <property type="entry name" value="Lambda_DNA-bd_dom_sf"/>
</dbReference>
<dbReference type="CDD" id="cd00093">
    <property type="entry name" value="HTH_XRE"/>
    <property type="match status" value="1"/>
</dbReference>
<evidence type="ECO:0000313" key="5">
    <source>
        <dbReference type="EMBL" id="MWK56933.1"/>
    </source>
</evidence>
<dbReference type="InterPro" id="IPR015927">
    <property type="entry name" value="Peptidase_S24_S26A/B/C"/>
</dbReference>
<evidence type="ECO:0000256" key="2">
    <source>
        <dbReference type="ARBA" id="ARBA00023125"/>
    </source>
</evidence>